<evidence type="ECO:0000256" key="4">
    <source>
        <dbReference type="ARBA" id="ARBA00022723"/>
    </source>
</evidence>
<dbReference type="InterPro" id="IPR050364">
    <property type="entry name" value="Cytochrome_P450_fung"/>
</dbReference>
<dbReference type="SUPFAM" id="SSF48264">
    <property type="entry name" value="Cytochrome P450"/>
    <property type="match status" value="1"/>
</dbReference>
<dbReference type="PANTHER" id="PTHR46300">
    <property type="entry name" value="P450, PUTATIVE (EUROFUNG)-RELATED-RELATED"/>
    <property type="match status" value="1"/>
</dbReference>
<reference evidence="9 10" key="1">
    <citation type="journal article" date="2018" name="PLoS Pathog.">
        <title>Evolution of structural diversity of trichothecenes, a family of toxins produced by plant pathogenic and entomopathogenic fungi.</title>
        <authorList>
            <person name="Proctor R.H."/>
            <person name="McCormick S.P."/>
            <person name="Kim H.S."/>
            <person name="Cardoza R.E."/>
            <person name="Stanley A.M."/>
            <person name="Lindo L."/>
            <person name="Kelly A."/>
            <person name="Brown D.W."/>
            <person name="Lee T."/>
            <person name="Vaughan M.M."/>
            <person name="Alexander N.J."/>
            <person name="Busman M."/>
            <person name="Gutierrez S."/>
        </authorList>
    </citation>
    <scope>NUCLEOTIDE SEQUENCE [LARGE SCALE GENOMIC DNA]</scope>
    <source>
        <strain evidence="9 10">NRRL 20695</strain>
    </source>
</reference>
<dbReference type="OrthoDB" id="2789670at2759"/>
<proteinExistence type="inferred from homology"/>
<dbReference type="InterPro" id="IPR036396">
    <property type="entry name" value="Cyt_P450_sf"/>
</dbReference>
<evidence type="ECO:0000256" key="7">
    <source>
        <dbReference type="ARBA" id="ARBA00023033"/>
    </source>
</evidence>
<dbReference type="Proteomes" id="UP000266234">
    <property type="component" value="Unassembled WGS sequence"/>
</dbReference>
<dbReference type="Gene3D" id="1.10.630.10">
    <property type="entry name" value="Cytochrome P450"/>
    <property type="match status" value="1"/>
</dbReference>
<dbReference type="STRING" id="694270.A0A395SWQ9"/>
<dbReference type="CDD" id="cd11065">
    <property type="entry name" value="CYP64-like"/>
    <property type="match status" value="1"/>
</dbReference>
<keyword evidence="6 8" id="KW-0408">Iron</keyword>
<dbReference type="GO" id="GO:0004497">
    <property type="term" value="F:monooxygenase activity"/>
    <property type="evidence" value="ECO:0007669"/>
    <property type="project" value="UniProtKB-KW"/>
</dbReference>
<dbReference type="GO" id="GO:0005506">
    <property type="term" value="F:iron ion binding"/>
    <property type="evidence" value="ECO:0007669"/>
    <property type="project" value="InterPro"/>
</dbReference>
<dbReference type="Pfam" id="PF00067">
    <property type="entry name" value="p450"/>
    <property type="match status" value="1"/>
</dbReference>
<evidence type="ECO:0000256" key="1">
    <source>
        <dbReference type="ARBA" id="ARBA00001971"/>
    </source>
</evidence>
<evidence type="ECO:0000256" key="3">
    <source>
        <dbReference type="ARBA" id="ARBA00022617"/>
    </source>
</evidence>
<keyword evidence="5" id="KW-0560">Oxidoreductase</keyword>
<evidence type="ECO:0000313" key="10">
    <source>
        <dbReference type="Proteomes" id="UP000266234"/>
    </source>
</evidence>
<accession>A0A395SWQ9</accession>
<dbReference type="EMBL" id="PXOG01000104">
    <property type="protein sequence ID" value="RGP76921.1"/>
    <property type="molecule type" value="Genomic_DNA"/>
</dbReference>
<keyword evidence="7" id="KW-0503">Monooxygenase</keyword>
<keyword evidence="3 8" id="KW-0349">Heme</keyword>
<dbReference type="PRINTS" id="PR00463">
    <property type="entry name" value="EP450I"/>
</dbReference>
<sequence length="1320" mass="148535">MAGISLLYPSALALLSYIILKYIQRHRKGPLPPGPRGLPLVGNILDLPPPGTLEWTHWQKHKEKYGPISSVSVLGQLFVILHDKYTITDLLETRALKSASRPKLTFAGDVVGYDSIMGMMPYNRTFRLHRKLTATQISSKSISRFEPIQEQEISRLLKRIYQDNNSQNLPEHLNQVSGSIMLRILYNYETDPSKNDPIVSMANTVMDDFSKATSPGAWTVDLVPWLKYVPEWMPGTGFKKTAKIFRDHLLQNVKDPYDYVRDQMARGNDDVSYVAGLIKDVDRKIDAEEESVIQWTAASMMNAGTDTTGATLLSFFAAMVIYPDVQKRAQEEIDRVVGGSRLPSFSDKDNLPYVNSIVQETLRWHTLAPMGFPHMTTEDDTYKGYFIPKNTLLFPATSSITHNPEIYHDPMNFKPERYSEPYNEPSPSEVVFGFGRRVCPGKWIAEQTMFLSIAQTLAVFRFGKDVDEEGKDIEVVYEQLPGVIARVKPFPHKIVLRNEGRNIRCRPGDSSATLTGVGYRRYNGFFVPEDVSACVTPEDSGPELEQHSNTHTTPLTVFHESCWNVLLDFMVLNTGIRYDSNQIAQHLYDIISDLPQGLECSVFIGQNALVPSCYQTSSLPSEYQYLRADPDTGYLPQKTEQVPDMQPIARLNSDIAQHGLCVTEKAQGLVKRMPLRHKGSQILTLAIHDNEADGLWISTSTIAINCTNYICGLRISKGCAANIEEEISRTGFILTGIETHLFICQPAEFTAIRVAASYGGIVGIGFQTRDAVEQTAWHSVSQLDDLAGFSGVVTLKPRKASRISGLIFDFDNFKTISIRLVERAQNFDSVQLSASDGLSLKPWLWNPFEPDTCNLIIPPCIEPDGIQTQPGLAFNMEFGGSDGSLLPFLLQVSILEDVDMQVPRGLAFYYTNGLCKRYIFQVTEALNQNSYRSRELGFSVDGPHGERIVGFKSRKGNDRVSVHPTLWVTGLGKHYDLDIITNFGRRLTASHTDREKRAKLNGITYDPIIQNIKVPSGQTIVGIFASVELVQSPGQIQTLGISCIRDKILLTSSQPRLGGDERKDSSTVGILPRWIWDTDSRPDAFSTTITHLDKIRRIGISTATLEQSPGTSYISGLCFEFWDVDRPVYVGYWYREIDWLLFDQGDRIERIKCWVMEGRIAGILIEKSGSGITAVEQTDIANCLTWKFRMMSNHIRVTNEPSNPALGRLSMRGGLKLEETSECLFWEIKDSEDNTRPVTHINAYFHMSNKRFCGLEFFYGKKLSRRVGYTADIKASVRLGDEERINCVKSFLHTLLGRNLVGREEQIVPGDYSITFWKQS</sequence>
<comment type="similarity">
    <text evidence="2">Belongs to the cytochrome P450 family.</text>
</comment>
<name>A0A395SWQ9_9HYPO</name>
<protein>
    <submittedName>
        <fullName evidence="9">O-methylsterigmatocystin oxidoreductase</fullName>
    </submittedName>
</protein>
<dbReference type="PROSITE" id="PS00086">
    <property type="entry name" value="CYTOCHROME_P450"/>
    <property type="match status" value="1"/>
</dbReference>
<evidence type="ECO:0000256" key="8">
    <source>
        <dbReference type="PIRSR" id="PIRSR602401-1"/>
    </source>
</evidence>
<organism evidence="9 10">
    <name type="scientific">Fusarium longipes</name>
    <dbReference type="NCBI Taxonomy" id="694270"/>
    <lineage>
        <taxon>Eukaryota</taxon>
        <taxon>Fungi</taxon>
        <taxon>Dikarya</taxon>
        <taxon>Ascomycota</taxon>
        <taxon>Pezizomycotina</taxon>
        <taxon>Sordariomycetes</taxon>
        <taxon>Hypocreomycetidae</taxon>
        <taxon>Hypocreales</taxon>
        <taxon>Nectriaceae</taxon>
        <taxon>Fusarium</taxon>
    </lineage>
</organism>
<keyword evidence="4 8" id="KW-0479">Metal-binding</keyword>
<evidence type="ECO:0000256" key="2">
    <source>
        <dbReference type="ARBA" id="ARBA00010617"/>
    </source>
</evidence>
<dbReference type="PANTHER" id="PTHR46300:SF7">
    <property type="entry name" value="P450, PUTATIVE (EUROFUNG)-RELATED"/>
    <property type="match status" value="1"/>
</dbReference>
<evidence type="ECO:0000256" key="5">
    <source>
        <dbReference type="ARBA" id="ARBA00023002"/>
    </source>
</evidence>
<feature type="binding site" description="axial binding residue" evidence="8">
    <location>
        <position position="439"/>
    </location>
    <ligand>
        <name>heme</name>
        <dbReference type="ChEBI" id="CHEBI:30413"/>
    </ligand>
    <ligandPart>
        <name>Fe</name>
        <dbReference type="ChEBI" id="CHEBI:18248"/>
    </ligandPart>
</feature>
<gene>
    <name evidence="9" type="ORF">FLONG3_5004</name>
</gene>
<keyword evidence="10" id="KW-1185">Reference proteome</keyword>
<dbReference type="InterPro" id="IPR017972">
    <property type="entry name" value="Cyt_P450_CS"/>
</dbReference>
<dbReference type="PRINTS" id="PR00385">
    <property type="entry name" value="P450"/>
</dbReference>
<dbReference type="InterPro" id="IPR001128">
    <property type="entry name" value="Cyt_P450"/>
</dbReference>
<comment type="cofactor">
    <cofactor evidence="1 8">
        <name>heme</name>
        <dbReference type="ChEBI" id="CHEBI:30413"/>
    </cofactor>
</comment>
<comment type="caution">
    <text evidence="9">The sequence shown here is derived from an EMBL/GenBank/DDBJ whole genome shotgun (WGS) entry which is preliminary data.</text>
</comment>
<dbReference type="GO" id="GO:0020037">
    <property type="term" value="F:heme binding"/>
    <property type="evidence" value="ECO:0007669"/>
    <property type="project" value="InterPro"/>
</dbReference>
<evidence type="ECO:0000256" key="6">
    <source>
        <dbReference type="ARBA" id="ARBA00023004"/>
    </source>
</evidence>
<dbReference type="InterPro" id="IPR002401">
    <property type="entry name" value="Cyt_P450_E_grp-I"/>
</dbReference>
<evidence type="ECO:0000313" key="9">
    <source>
        <dbReference type="EMBL" id="RGP76921.1"/>
    </source>
</evidence>
<dbReference type="GO" id="GO:0016705">
    <property type="term" value="F:oxidoreductase activity, acting on paired donors, with incorporation or reduction of molecular oxygen"/>
    <property type="evidence" value="ECO:0007669"/>
    <property type="project" value="InterPro"/>
</dbReference>